<organism evidence="1 2">
    <name type="scientific">Pistacia atlantica</name>
    <dbReference type="NCBI Taxonomy" id="434234"/>
    <lineage>
        <taxon>Eukaryota</taxon>
        <taxon>Viridiplantae</taxon>
        <taxon>Streptophyta</taxon>
        <taxon>Embryophyta</taxon>
        <taxon>Tracheophyta</taxon>
        <taxon>Spermatophyta</taxon>
        <taxon>Magnoliopsida</taxon>
        <taxon>eudicotyledons</taxon>
        <taxon>Gunneridae</taxon>
        <taxon>Pentapetalae</taxon>
        <taxon>rosids</taxon>
        <taxon>malvids</taxon>
        <taxon>Sapindales</taxon>
        <taxon>Anacardiaceae</taxon>
        <taxon>Pistacia</taxon>
    </lineage>
</organism>
<keyword evidence="2" id="KW-1185">Reference proteome</keyword>
<evidence type="ECO:0000313" key="2">
    <source>
        <dbReference type="Proteomes" id="UP001164250"/>
    </source>
</evidence>
<sequence>METTLLHSTFRLTSFPSLTHSSRFKRLNSLTFKPFSLSFSLRHRPVTCFAEAHNNHHHHHDRHHHHHQDHHHHHHHNHHHHENCTELSGPQKAVIKFAKATRWLDLANFLREHLHLCCSATALFLAAAACPYLLPKPAVKPLQNAFIFLAFPLVGVSASLDAITDIAGGKVNIHVLMALAAFASVFMGNSLEGGLLLAMFNLAHIAEEFFTSRSMVDVKELKENYPDSALVLDVNDDNVPDISDLAYRSIPVYDVEVGSYILVGAGEAVPVDCEVFQGSATITIEHLTGEVKPLEATVGDRIPGGARNLDGRMIVKVCSSVCWHLNFAAGDMLKKLNFSVLDLQTSCEICYEDWKESTLSRIVQLTEEAQLKKPKLQRWLDEFGEQYSKVVVVLSVTIALIGPFLFKWPFIGTPACRGSIYRALGLMVAASPCALAVAPLAYATAISSCARKGILLKGGQVLDALASCHTIAFDKTGTLTTGGLMFKAIEPIYGHLGRKEKTKFSSCCIPSCETEGSSCSSCHGKGYYSPYRKVVCQTDVSYF</sequence>
<comment type="caution">
    <text evidence="1">The sequence shown here is derived from an EMBL/GenBank/DDBJ whole genome shotgun (WGS) entry which is preliminary data.</text>
</comment>
<reference evidence="2" key="1">
    <citation type="journal article" date="2023" name="G3 (Bethesda)">
        <title>Genome assembly and association tests identify interacting loci associated with vigor, precocity, and sex in interspecific pistachio rootstocks.</title>
        <authorList>
            <person name="Palmer W."/>
            <person name="Jacygrad E."/>
            <person name="Sagayaradj S."/>
            <person name="Cavanaugh K."/>
            <person name="Han R."/>
            <person name="Bertier L."/>
            <person name="Beede B."/>
            <person name="Kafkas S."/>
            <person name="Golino D."/>
            <person name="Preece J."/>
            <person name="Michelmore R."/>
        </authorList>
    </citation>
    <scope>NUCLEOTIDE SEQUENCE [LARGE SCALE GENOMIC DNA]</scope>
</reference>
<proteinExistence type="predicted"/>
<gene>
    <name evidence="1" type="ORF">Patl1_28614</name>
</gene>
<name>A0ACC1BBN7_9ROSI</name>
<protein>
    <submittedName>
        <fullName evidence="1">Uncharacterized protein</fullName>
    </submittedName>
</protein>
<dbReference type="EMBL" id="CM047901">
    <property type="protein sequence ID" value="KAJ0096386.1"/>
    <property type="molecule type" value="Genomic_DNA"/>
</dbReference>
<evidence type="ECO:0000313" key="1">
    <source>
        <dbReference type="EMBL" id="KAJ0096386.1"/>
    </source>
</evidence>
<dbReference type="Proteomes" id="UP001164250">
    <property type="component" value="Chromosome 5"/>
</dbReference>
<accession>A0ACC1BBN7</accession>